<evidence type="ECO:0000313" key="3">
    <source>
        <dbReference type="Proteomes" id="UP000325292"/>
    </source>
</evidence>
<dbReference type="Pfam" id="PF07235">
    <property type="entry name" value="DUF1427"/>
    <property type="match status" value="1"/>
</dbReference>
<keyword evidence="1" id="KW-1133">Transmembrane helix</keyword>
<feature type="transmembrane region" description="Helical" evidence="1">
    <location>
        <begin position="31"/>
        <end position="51"/>
    </location>
</feature>
<dbReference type="RefSeq" id="WP_103374804.1">
    <property type="nucleotide sequence ID" value="NZ_CP133983.1"/>
</dbReference>
<feature type="transmembrane region" description="Helical" evidence="1">
    <location>
        <begin position="7"/>
        <end position="25"/>
    </location>
</feature>
<dbReference type="InterPro" id="IPR020017">
    <property type="entry name" value="XapX_domain"/>
</dbReference>
<dbReference type="NCBIfam" id="TIGR03510">
    <property type="entry name" value="XapX"/>
    <property type="match status" value="1"/>
</dbReference>
<evidence type="ECO:0008006" key="4">
    <source>
        <dbReference type="Google" id="ProtNLM"/>
    </source>
</evidence>
<dbReference type="Proteomes" id="UP000325292">
    <property type="component" value="Chromosome"/>
</dbReference>
<accession>A0ABN5H2G9</accession>
<sequence length="52" mass="5513">MMTVLMSFGVGIVVGAVFTLLHLPLPAPPTLSGVLGIVGIFCGMWLTQYLIH</sequence>
<evidence type="ECO:0000313" key="2">
    <source>
        <dbReference type="EMBL" id="AUW93818.1"/>
    </source>
</evidence>
<dbReference type="InterPro" id="IPR009872">
    <property type="entry name" value="DUF1427"/>
</dbReference>
<gene>
    <name evidence="2" type="ORF">BXT84_07580</name>
</gene>
<dbReference type="EMBL" id="CP019454">
    <property type="protein sequence ID" value="AUW93818.1"/>
    <property type="molecule type" value="Genomic_DNA"/>
</dbReference>
<proteinExistence type="predicted"/>
<protein>
    <recommendedName>
        <fullName evidence="4">XapX domain-containing protein</fullName>
    </recommendedName>
</protein>
<keyword evidence="1" id="KW-0472">Membrane</keyword>
<name>A0ABN5H2G9_9FIRM</name>
<evidence type="ECO:0000256" key="1">
    <source>
        <dbReference type="SAM" id="Phobius"/>
    </source>
</evidence>
<keyword evidence="3" id="KW-1185">Reference proteome</keyword>
<reference evidence="2 3" key="1">
    <citation type="journal article" date="2019" name="Sci. Rep.">
        <title>Sulfobacillus thermotolerans: new insights into resistance and metabolic capacities of acidophilic chemolithotrophs.</title>
        <authorList>
            <person name="Panyushkina A.E."/>
            <person name="Babenko V.V."/>
            <person name="Nikitina A.S."/>
            <person name="Selezneva O.V."/>
            <person name="Tsaplina I.A."/>
            <person name="Letarova M.A."/>
            <person name="Kostryukova E.S."/>
            <person name="Letarov A.V."/>
        </authorList>
    </citation>
    <scope>NUCLEOTIDE SEQUENCE [LARGE SCALE GENOMIC DNA]</scope>
    <source>
        <strain evidence="2 3">Kr1</strain>
    </source>
</reference>
<keyword evidence="1" id="KW-0812">Transmembrane</keyword>
<organism evidence="2 3">
    <name type="scientific">Sulfobacillus thermotolerans</name>
    <dbReference type="NCBI Taxonomy" id="338644"/>
    <lineage>
        <taxon>Bacteria</taxon>
        <taxon>Bacillati</taxon>
        <taxon>Bacillota</taxon>
        <taxon>Clostridia</taxon>
        <taxon>Eubacteriales</taxon>
        <taxon>Clostridiales Family XVII. Incertae Sedis</taxon>
        <taxon>Sulfobacillus</taxon>
    </lineage>
</organism>